<accession>A0A6J5PFS3</accession>
<protein>
    <submittedName>
        <fullName evidence="1">WYL domain containing protein</fullName>
    </submittedName>
</protein>
<reference evidence="1" key="1">
    <citation type="submission" date="2020-04" db="EMBL/GenBank/DDBJ databases">
        <authorList>
            <person name="Chiriac C."/>
            <person name="Salcher M."/>
            <person name="Ghai R."/>
            <person name="Kavagutti S V."/>
        </authorList>
    </citation>
    <scope>NUCLEOTIDE SEQUENCE</scope>
</reference>
<evidence type="ECO:0000313" key="4">
    <source>
        <dbReference type="EMBL" id="CAB4223072.1"/>
    </source>
</evidence>
<sequence>MGMIKFESKILQEIQGREYLVSMLRSAEDVVVEFTKKDGTPRVMECTLDQTYIPEDKKPKSSDDVPICPSTLDAIRVFDLEKLEWRSFRWDSVTHFSINV</sequence>
<gene>
    <name evidence="4" type="ORF">UFOVP1666_115</name>
    <name evidence="1" type="ORF">UFOVP867_70</name>
    <name evidence="2" type="ORF">UFOVP913_128</name>
    <name evidence="3" type="ORF">UFOVP993_181</name>
</gene>
<evidence type="ECO:0000313" key="1">
    <source>
        <dbReference type="EMBL" id="CAB4167955.1"/>
    </source>
</evidence>
<dbReference type="EMBL" id="LR797534">
    <property type="protein sequence ID" value="CAB4223072.1"/>
    <property type="molecule type" value="Genomic_DNA"/>
</dbReference>
<evidence type="ECO:0000313" key="3">
    <source>
        <dbReference type="EMBL" id="CAB4177121.1"/>
    </source>
</evidence>
<organism evidence="1">
    <name type="scientific">uncultured Caudovirales phage</name>
    <dbReference type="NCBI Taxonomy" id="2100421"/>
    <lineage>
        <taxon>Viruses</taxon>
        <taxon>Duplodnaviria</taxon>
        <taxon>Heunggongvirae</taxon>
        <taxon>Uroviricota</taxon>
        <taxon>Caudoviricetes</taxon>
        <taxon>Peduoviridae</taxon>
        <taxon>Maltschvirus</taxon>
        <taxon>Maltschvirus maltsch</taxon>
    </lineage>
</organism>
<dbReference type="EMBL" id="LR796815">
    <property type="protein sequence ID" value="CAB4167955.1"/>
    <property type="molecule type" value="Genomic_DNA"/>
</dbReference>
<dbReference type="EMBL" id="LR796944">
    <property type="protein sequence ID" value="CAB4177121.1"/>
    <property type="molecule type" value="Genomic_DNA"/>
</dbReference>
<name>A0A6J5PFS3_9CAUD</name>
<evidence type="ECO:0000313" key="2">
    <source>
        <dbReference type="EMBL" id="CAB4170861.1"/>
    </source>
</evidence>
<dbReference type="EMBL" id="LR796858">
    <property type="protein sequence ID" value="CAB4170861.1"/>
    <property type="molecule type" value="Genomic_DNA"/>
</dbReference>
<proteinExistence type="predicted"/>
<dbReference type="Pfam" id="PF10902">
    <property type="entry name" value="WYL_2"/>
    <property type="match status" value="1"/>
</dbReference>
<dbReference type="InterPro" id="IPR024401">
    <property type="entry name" value="WYL_prot"/>
</dbReference>